<dbReference type="AlphaFoldDB" id="A0A8J6HPG2"/>
<sequence length="152" mass="17383">MIDLSWAYELKYSKGNPEFAGHRLLHYRKNRHSVNILVREQPVRYPTRRNPHGNYRRVCAIDPDLQGVVSVGRHRSDQDGLPFASRKLGSWGAPRQLRGASNARRDTFIEISPTSTPPDERAIVEGCTRKRRLVTLSTSVQSDEEYVVGKQK</sequence>
<comment type="caution">
    <text evidence="1">The sequence shown here is derived from an EMBL/GenBank/DDBJ whole genome shotgun (WGS) entry which is preliminary data.</text>
</comment>
<protein>
    <submittedName>
        <fullName evidence="1">Uncharacterized protein</fullName>
    </submittedName>
</protein>
<dbReference type="Proteomes" id="UP000719412">
    <property type="component" value="Unassembled WGS sequence"/>
</dbReference>
<reference evidence="1" key="1">
    <citation type="journal article" date="2020" name="J Insects Food Feed">
        <title>The yellow mealworm (Tenebrio molitor) genome: a resource for the emerging insects as food and feed industry.</title>
        <authorList>
            <person name="Eriksson T."/>
            <person name="Andere A."/>
            <person name="Kelstrup H."/>
            <person name="Emery V."/>
            <person name="Picard C."/>
        </authorList>
    </citation>
    <scope>NUCLEOTIDE SEQUENCE</scope>
    <source>
        <strain evidence="1">Stoneville</strain>
        <tissue evidence="1">Whole head</tissue>
    </source>
</reference>
<reference evidence="1" key="2">
    <citation type="submission" date="2021-08" db="EMBL/GenBank/DDBJ databases">
        <authorList>
            <person name="Eriksson T."/>
        </authorList>
    </citation>
    <scope>NUCLEOTIDE SEQUENCE</scope>
    <source>
        <strain evidence="1">Stoneville</strain>
        <tissue evidence="1">Whole head</tissue>
    </source>
</reference>
<evidence type="ECO:0000313" key="1">
    <source>
        <dbReference type="EMBL" id="KAH0817661.1"/>
    </source>
</evidence>
<evidence type="ECO:0000313" key="2">
    <source>
        <dbReference type="Proteomes" id="UP000719412"/>
    </source>
</evidence>
<organism evidence="1 2">
    <name type="scientific">Tenebrio molitor</name>
    <name type="common">Yellow mealworm beetle</name>
    <dbReference type="NCBI Taxonomy" id="7067"/>
    <lineage>
        <taxon>Eukaryota</taxon>
        <taxon>Metazoa</taxon>
        <taxon>Ecdysozoa</taxon>
        <taxon>Arthropoda</taxon>
        <taxon>Hexapoda</taxon>
        <taxon>Insecta</taxon>
        <taxon>Pterygota</taxon>
        <taxon>Neoptera</taxon>
        <taxon>Endopterygota</taxon>
        <taxon>Coleoptera</taxon>
        <taxon>Polyphaga</taxon>
        <taxon>Cucujiformia</taxon>
        <taxon>Tenebrionidae</taxon>
        <taxon>Tenebrio</taxon>
    </lineage>
</organism>
<accession>A0A8J6HPG2</accession>
<gene>
    <name evidence="1" type="ORF">GEV33_005130</name>
</gene>
<keyword evidence="2" id="KW-1185">Reference proteome</keyword>
<name>A0A8J6HPG2_TENMO</name>
<proteinExistence type="predicted"/>
<dbReference type="EMBL" id="JABDTM020019048">
    <property type="protein sequence ID" value="KAH0817661.1"/>
    <property type="molecule type" value="Genomic_DNA"/>
</dbReference>